<keyword evidence="1" id="KW-1133">Transmembrane helix</keyword>
<dbReference type="EMBL" id="QETF01000006">
    <property type="protein sequence ID" value="PWG17309.1"/>
    <property type="molecule type" value="Genomic_DNA"/>
</dbReference>
<feature type="transmembrane region" description="Helical" evidence="1">
    <location>
        <begin position="52"/>
        <end position="72"/>
    </location>
</feature>
<feature type="transmembrane region" description="Helical" evidence="1">
    <location>
        <begin position="117"/>
        <end position="143"/>
    </location>
</feature>
<feature type="transmembrane region" description="Helical" evidence="1">
    <location>
        <begin position="20"/>
        <end position="40"/>
    </location>
</feature>
<keyword evidence="3" id="KW-1185">Reference proteome</keyword>
<comment type="caution">
    <text evidence="2">The sequence shown here is derived from an EMBL/GenBank/DDBJ whole genome shotgun (WGS) entry which is preliminary data.</text>
</comment>
<feature type="transmembrane region" description="Helical" evidence="1">
    <location>
        <begin position="84"/>
        <end position="105"/>
    </location>
</feature>
<organism evidence="2 3">
    <name type="scientific">Salibaculum griseiflavum</name>
    <dbReference type="NCBI Taxonomy" id="1914409"/>
    <lineage>
        <taxon>Bacteria</taxon>
        <taxon>Pseudomonadati</taxon>
        <taxon>Pseudomonadota</taxon>
        <taxon>Alphaproteobacteria</taxon>
        <taxon>Rhodobacterales</taxon>
        <taxon>Roseobacteraceae</taxon>
        <taxon>Salibaculum</taxon>
    </lineage>
</organism>
<accession>A0A2V1P491</accession>
<dbReference type="OrthoDB" id="7865740at2"/>
<dbReference type="Proteomes" id="UP000245293">
    <property type="component" value="Unassembled WGS sequence"/>
</dbReference>
<keyword evidence="1" id="KW-0812">Transmembrane</keyword>
<evidence type="ECO:0000256" key="1">
    <source>
        <dbReference type="SAM" id="Phobius"/>
    </source>
</evidence>
<name>A0A2V1P491_9RHOB</name>
<gene>
    <name evidence="2" type="ORF">DFK10_07965</name>
</gene>
<protein>
    <submittedName>
        <fullName evidence="2">Uncharacterized protein</fullName>
    </submittedName>
</protein>
<evidence type="ECO:0000313" key="3">
    <source>
        <dbReference type="Proteomes" id="UP000245293"/>
    </source>
</evidence>
<dbReference type="RefSeq" id="WP_109388393.1">
    <property type="nucleotide sequence ID" value="NZ_QETF01000006.1"/>
</dbReference>
<dbReference type="AlphaFoldDB" id="A0A2V1P491"/>
<keyword evidence="1" id="KW-0472">Membrane</keyword>
<reference evidence="3" key="1">
    <citation type="submission" date="2018-05" db="EMBL/GenBank/DDBJ databases">
        <authorList>
            <person name="Du Z."/>
            <person name="Wang X."/>
        </authorList>
    </citation>
    <scope>NUCLEOTIDE SEQUENCE [LARGE SCALE GENOMIC DNA]</scope>
    <source>
        <strain evidence="3">WDS4C29</strain>
    </source>
</reference>
<evidence type="ECO:0000313" key="2">
    <source>
        <dbReference type="EMBL" id="PWG17309.1"/>
    </source>
</evidence>
<proteinExistence type="predicted"/>
<sequence>MRSRTKAVSKRSEGERARLLAYVIIAALGMGLGYLAVLQFNDGRALMMGMSWYETWIVLAAGLGAMLALFLAGDRVGHHGPWTMLRAVSGLIWVSLVGAIIAGTLSLPLYGTMFAPFTLVVTLATSPVIAVIWAVHMLAVNVLMAIYRSERDSVFTPERMTLAEHPDSLSVRVRGHFG</sequence>